<dbReference type="OMA" id="TNESFCI"/>
<keyword evidence="1" id="KW-0175">Coiled coil</keyword>
<sequence length="270" mass="29584">MTTTKQESYTLGPDLFSALYPLQPSSEDLARILSDTNQLMIDDWLAEDLHQSGFLKDNTNESFCIDASLLPSSPPLTASPTNTAQSSVSPVQSHAQIPPHLFPDVLALAGKQQPQLIPSPPQPAAQQQSPPNTPAVGAGLAAPGVMPRPLVPIMPKTSQSPLPRTLSPIPSRSQKRRASSQEQDEIALKRQRNTDAARRSRLKKLQKMETLENRVSELEGENSRLNTRVAVLESEKSGLESKDKDLQDRIRKLEEQLAEAHKALTAKCSH</sequence>
<dbReference type="Proteomes" id="UP000242180">
    <property type="component" value="Unassembled WGS sequence"/>
</dbReference>
<accession>A0A1X2HNF0</accession>
<dbReference type="Gene3D" id="3.30.160.60">
    <property type="entry name" value="Classic Zinc Finger"/>
    <property type="match status" value="1"/>
</dbReference>
<dbReference type="EMBL" id="MCGN01000002">
    <property type="protein sequence ID" value="ORZ00914.1"/>
    <property type="molecule type" value="Genomic_DNA"/>
</dbReference>
<reference evidence="4 5" key="1">
    <citation type="submission" date="2016-07" db="EMBL/GenBank/DDBJ databases">
        <title>Pervasive Adenine N6-methylation of Active Genes in Fungi.</title>
        <authorList>
            <consortium name="DOE Joint Genome Institute"/>
            <person name="Mondo S.J."/>
            <person name="Dannebaum R.O."/>
            <person name="Kuo R.C."/>
            <person name="Labutti K."/>
            <person name="Haridas S."/>
            <person name="Kuo A."/>
            <person name="Salamov A."/>
            <person name="Ahrendt S.R."/>
            <person name="Lipzen A."/>
            <person name="Sullivan W."/>
            <person name="Andreopoulos W.B."/>
            <person name="Clum A."/>
            <person name="Lindquist E."/>
            <person name="Daum C."/>
            <person name="Ramamoorthy G.K."/>
            <person name="Gryganskyi A."/>
            <person name="Culley D."/>
            <person name="Magnuson J.K."/>
            <person name="James T.Y."/>
            <person name="O'Malley M.A."/>
            <person name="Stajich J.E."/>
            <person name="Spatafora J.W."/>
            <person name="Visel A."/>
            <person name="Grigoriev I.V."/>
        </authorList>
    </citation>
    <scope>NUCLEOTIDE SEQUENCE [LARGE SCALE GENOMIC DNA]</scope>
    <source>
        <strain evidence="4 5">NRRL 2496</strain>
    </source>
</reference>
<dbReference type="CDD" id="cd12193">
    <property type="entry name" value="bZIP_GCN4"/>
    <property type="match status" value="1"/>
</dbReference>
<evidence type="ECO:0000256" key="2">
    <source>
        <dbReference type="SAM" id="MobiDB-lite"/>
    </source>
</evidence>
<feature type="compositionally biased region" description="Polar residues" evidence="2">
    <location>
        <begin position="85"/>
        <end position="95"/>
    </location>
</feature>
<dbReference type="PANTHER" id="PTHR23334">
    <property type="entry name" value="CCAAT/ENHANCER BINDING PROTEIN"/>
    <property type="match status" value="1"/>
</dbReference>
<dbReference type="Pfam" id="PF07716">
    <property type="entry name" value="bZIP_2"/>
    <property type="match status" value="1"/>
</dbReference>
<organism evidence="4 5">
    <name type="scientific">Syncephalastrum racemosum</name>
    <name type="common">Filamentous fungus</name>
    <dbReference type="NCBI Taxonomy" id="13706"/>
    <lineage>
        <taxon>Eukaryota</taxon>
        <taxon>Fungi</taxon>
        <taxon>Fungi incertae sedis</taxon>
        <taxon>Mucoromycota</taxon>
        <taxon>Mucoromycotina</taxon>
        <taxon>Mucoromycetes</taxon>
        <taxon>Mucorales</taxon>
        <taxon>Syncephalastraceae</taxon>
        <taxon>Syncephalastrum</taxon>
    </lineage>
</organism>
<feature type="region of interest" description="Disordered" evidence="2">
    <location>
        <begin position="75"/>
        <end position="96"/>
    </location>
</feature>
<dbReference type="GO" id="GO:0006351">
    <property type="term" value="P:DNA-templated transcription"/>
    <property type="evidence" value="ECO:0007669"/>
    <property type="project" value="InterPro"/>
</dbReference>
<keyword evidence="5" id="KW-1185">Reference proteome</keyword>
<feature type="compositionally biased region" description="Low complexity" evidence="2">
    <location>
        <begin position="75"/>
        <end position="84"/>
    </location>
</feature>
<dbReference type="InParanoid" id="A0A1X2HNF0"/>
<dbReference type="GO" id="GO:0000978">
    <property type="term" value="F:RNA polymerase II cis-regulatory region sequence-specific DNA binding"/>
    <property type="evidence" value="ECO:0007669"/>
    <property type="project" value="TreeGrafter"/>
</dbReference>
<feature type="compositionally biased region" description="Polar residues" evidence="2">
    <location>
        <begin position="156"/>
        <end position="172"/>
    </location>
</feature>
<dbReference type="PANTHER" id="PTHR23334:SF20">
    <property type="entry name" value="BASIC LEUCINE ZIPPER 24"/>
    <property type="match status" value="1"/>
</dbReference>
<protein>
    <recommendedName>
        <fullName evidence="3">BZIP domain-containing protein</fullName>
    </recommendedName>
</protein>
<dbReference type="OrthoDB" id="2257100at2759"/>
<dbReference type="PROSITE" id="PS00036">
    <property type="entry name" value="BZIP_BASIC"/>
    <property type="match status" value="1"/>
</dbReference>
<evidence type="ECO:0000256" key="1">
    <source>
        <dbReference type="SAM" id="Coils"/>
    </source>
</evidence>
<dbReference type="GO" id="GO:0000981">
    <property type="term" value="F:DNA-binding transcription factor activity, RNA polymerase II-specific"/>
    <property type="evidence" value="ECO:0007669"/>
    <property type="project" value="TreeGrafter"/>
</dbReference>
<dbReference type="InterPro" id="IPR031106">
    <property type="entry name" value="C/EBP"/>
</dbReference>
<name>A0A1X2HNF0_SYNRA</name>
<dbReference type="SUPFAM" id="SSF57959">
    <property type="entry name" value="Leucine zipper domain"/>
    <property type="match status" value="1"/>
</dbReference>
<evidence type="ECO:0000313" key="5">
    <source>
        <dbReference type="Proteomes" id="UP000242180"/>
    </source>
</evidence>
<proteinExistence type="predicted"/>
<feature type="domain" description="BZIP" evidence="3">
    <location>
        <begin position="183"/>
        <end position="246"/>
    </location>
</feature>
<feature type="compositionally biased region" description="Low complexity" evidence="2">
    <location>
        <begin position="124"/>
        <end position="145"/>
    </location>
</feature>
<dbReference type="AlphaFoldDB" id="A0A1X2HNF0"/>
<dbReference type="STRING" id="13706.A0A1X2HNF0"/>
<dbReference type="InterPro" id="IPR004827">
    <property type="entry name" value="bZIP"/>
</dbReference>
<evidence type="ECO:0000259" key="3">
    <source>
        <dbReference type="PROSITE" id="PS50217"/>
    </source>
</evidence>
<feature type="coiled-coil region" evidence="1">
    <location>
        <begin position="201"/>
        <end position="263"/>
    </location>
</feature>
<dbReference type="PROSITE" id="PS50217">
    <property type="entry name" value="BZIP"/>
    <property type="match status" value="1"/>
</dbReference>
<dbReference type="SMART" id="SM00338">
    <property type="entry name" value="BRLZ"/>
    <property type="match status" value="1"/>
</dbReference>
<comment type="caution">
    <text evidence="4">The sequence shown here is derived from an EMBL/GenBank/DDBJ whole genome shotgun (WGS) entry which is preliminary data.</text>
</comment>
<gene>
    <name evidence="4" type="ORF">BCR43DRAFT_486037</name>
</gene>
<dbReference type="InterPro" id="IPR046347">
    <property type="entry name" value="bZIP_sf"/>
</dbReference>
<evidence type="ECO:0000313" key="4">
    <source>
        <dbReference type="EMBL" id="ORZ00914.1"/>
    </source>
</evidence>
<feature type="region of interest" description="Disordered" evidence="2">
    <location>
        <begin position="114"/>
        <end position="200"/>
    </location>
</feature>
<feature type="compositionally biased region" description="Basic and acidic residues" evidence="2">
    <location>
        <begin position="186"/>
        <end position="198"/>
    </location>
</feature>